<sequence length="98" mass="10651">MKTITGDDIAGMVEHWLSTPVNGYLGSGYGQDLPSLLQRPHSDGAADGFMRKMREDVQILTALPEDAVTLYGQPVGVDRLDIVLEVTGKTYNLSEADQ</sequence>
<protein>
    <submittedName>
        <fullName evidence="1">Uncharacterized protein</fullName>
    </submittedName>
</protein>
<dbReference type="RefSeq" id="WP_084340532.1">
    <property type="nucleotide sequence ID" value="NZ_UGUW01000004.1"/>
</dbReference>
<reference evidence="1 2" key="1">
    <citation type="submission" date="2018-06" db="EMBL/GenBank/DDBJ databases">
        <authorList>
            <consortium name="Pathogen Informatics"/>
            <person name="Doyle S."/>
        </authorList>
    </citation>
    <scope>NUCLEOTIDE SEQUENCE [LARGE SCALE GENOMIC DNA]</scope>
    <source>
        <strain evidence="1 2">NCTC10860</strain>
    </source>
</reference>
<accession>A0A379K552</accession>
<gene>
    <name evidence="1" type="ORF">NCTC10860_02138</name>
</gene>
<evidence type="ECO:0000313" key="1">
    <source>
        <dbReference type="EMBL" id="SUD59825.1"/>
    </source>
</evidence>
<organism evidence="1 2">
    <name type="scientific">Ectopseudomonas oleovorans</name>
    <name type="common">Pseudomonas oleovorans</name>
    <dbReference type="NCBI Taxonomy" id="301"/>
    <lineage>
        <taxon>Bacteria</taxon>
        <taxon>Pseudomonadati</taxon>
        <taxon>Pseudomonadota</taxon>
        <taxon>Gammaproteobacteria</taxon>
        <taxon>Pseudomonadales</taxon>
        <taxon>Pseudomonadaceae</taxon>
        <taxon>Ectopseudomonas</taxon>
    </lineage>
</organism>
<dbReference type="AlphaFoldDB" id="A0A379K552"/>
<evidence type="ECO:0000313" key="2">
    <source>
        <dbReference type="Proteomes" id="UP000254084"/>
    </source>
</evidence>
<name>A0A379K552_ECTOL</name>
<dbReference type="EMBL" id="UGUW01000004">
    <property type="protein sequence ID" value="SUD59825.1"/>
    <property type="molecule type" value="Genomic_DNA"/>
</dbReference>
<dbReference type="Proteomes" id="UP000254084">
    <property type="component" value="Unassembled WGS sequence"/>
</dbReference>
<proteinExistence type="predicted"/>